<sequence length="222" mass="23872">MPEYKIKVHNKSTIPQTYILFASTPVVEGPTSTKIFANIFMVSKTVQYPSGHADFKVKSTPYAVCGTSPNAIAIGTSVSTGDSVPIRLGNPTIPSQGSKIPITVDAEHTPKLESELIQDVVKNGYTFTTGEYLMPDPSHMFLGFGGEDSTGEVVPLATFPMLPNQTYNVTPVVKYYIGTGSFSAGEIIDVQQIGPVILIDFTTGPVTADITQNADMKYVRNS</sequence>
<evidence type="ECO:0000313" key="1">
    <source>
        <dbReference type="EMBL" id="KAL0634477.1"/>
    </source>
</evidence>
<dbReference type="EMBL" id="JBBBZM010000093">
    <property type="protein sequence ID" value="KAL0634477.1"/>
    <property type="molecule type" value="Genomic_DNA"/>
</dbReference>
<reference evidence="1 2" key="1">
    <citation type="submission" date="2024-02" db="EMBL/GenBank/DDBJ databases">
        <title>Discinaceae phylogenomics.</title>
        <authorList>
            <person name="Dirks A.C."/>
            <person name="James T.Y."/>
        </authorList>
    </citation>
    <scope>NUCLEOTIDE SEQUENCE [LARGE SCALE GENOMIC DNA]</scope>
    <source>
        <strain evidence="1 2">ACD0624</strain>
    </source>
</reference>
<organism evidence="1 2">
    <name type="scientific">Discina gigas</name>
    <dbReference type="NCBI Taxonomy" id="1032678"/>
    <lineage>
        <taxon>Eukaryota</taxon>
        <taxon>Fungi</taxon>
        <taxon>Dikarya</taxon>
        <taxon>Ascomycota</taxon>
        <taxon>Pezizomycotina</taxon>
        <taxon>Pezizomycetes</taxon>
        <taxon>Pezizales</taxon>
        <taxon>Discinaceae</taxon>
        <taxon>Discina</taxon>
    </lineage>
</organism>
<accession>A0ABR3GEU1</accession>
<evidence type="ECO:0000313" key="2">
    <source>
        <dbReference type="Proteomes" id="UP001447188"/>
    </source>
</evidence>
<protein>
    <recommendedName>
        <fullName evidence="3">IgGFc-binding protein N-terminal domain-containing protein</fullName>
    </recommendedName>
</protein>
<keyword evidence="2" id="KW-1185">Reference proteome</keyword>
<comment type="caution">
    <text evidence="1">The sequence shown here is derived from an EMBL/GenBank/DDBJ whole genome shotgun (WGS) entry which is preliminary data.</text>
</comment>
<dbReference type="Proteomes" id="UP001447188">
    <property type="component" value="Unassembled WGS sequence"/>
</dbReference>
<gene>
    <name evidence="1" type="ORF">Q9L58_006566</name>
</gene>
<proteinExistence type="predicted"/>
<evidence type="ECO:0008006" key="3">
    <source>
        <dbReference type="Google" id="ProtNLM"/>
    </source>
</evidence>
<name>A0ABR3GEU1_9PEZI</name>